<keyword evidence="4" id="KW-1185">Reference proteome</keyword>
<dbReference type="CDD" id="cd00293">
    <property type="entry name" value="USP-like"/>
    <property type="match status" value="1"/>
</dbReference>
<name>A0A3N6LXE8_NATCH</name>
<dbReference type="OrthoDB" id="307404at2157"/>
<evidence type="ECO:0000313" key="3">
    <source>
        <dbReference type="EMBL" id="RQG95448.1"/>
    </source>
</evidence>
<dbReference type="RefSeq" id="WP_124195157.1">
    <property type="nucleotide sequence ID" value="NZ_REGA01000005.1"/>
</dbReference>
<sequence length="137" mass="14523">MPVVAAIADSSDSRIVEEAEKLATAFDRELHVVHVISMGTTDADIGGVSDDSSDRLREIAKERTKAATEGVSDDPIHVGLVDSNPSQRVISYASEVDAEYIVIGGRKRSPTGKAIFGSAAQSILLNANRPVLSIFSN</sequence>
<reference evidence="3 4" key="1">
    <citation type="submission" date="2018-10" db="EMBL/GenBank/DDBJ databases">
        <title>Natrarchaeobius chitinivorans gen. nov., sp. nov., and Natrarchaeobius haloalkaliphilus sp. nov., alkaliphilic, chitin-utilizing haloarchaea from hypersaline alkaline lakes.</title>
        <authorList>
            <person name="Sorokin D.Y."/>
            <person name="Elcheninov A.G."/>
            <person name="Kostrikina N.A."/>
            <person name="Bale N.J."/>
            <person name="Sinninghe Damste J.S."/>
            <person name="Khijniak T.V."/>
            <person name="Kublanov I.V."/>
            <person name="Toshchakov S.V."/>
        </authorList>
    </citation>
    <scope>NUCLEOTIDE SEQUENCE [LARGE SCALE GENOMIC DNA]</scope>
    <source>
        <strain evidence="3 4">AArcht4T</strain>
    </source>
</reference>
<dbReference type="PANTHER" id="PTHR46268:SF6">
    <property type="entry name" value="UNIVERSAL STRESS PROTEIN UP12"/>
    <property type="match status" value="1"/>
</dbReference>
<evidence type="ECO:0000259" key="2">
    <source>
        <dbReference type="Pfam" id="PF00582"/>
    </source>
</evidence>
<gene>
    <name evidence="3" type="ORF">EA473_08265</name>
</gene>
<dbReference type="SUPFAM" id="SSF52402">
    <property type="entry name" value="Adenine nucleotide alpha hydrolases-like"/>
    <property type="match status" value="1"/>
</dbReference>
<feature type="domain" description="UspA" evidence="2">
    <location>
        <begin position="3"/>
        <end position="132"/>
    </location>
</feature>
<comment type="caution">
    <text evidence="3">The sequence shown here is derived from an EMBL/GenBank/DDBJ whole genome shotgun (WGS) entry which is preliminary data.</text>
</comment>
<dbReference type="Gene3D" id="3.40.50.620">
    <property type="entry name" value="HUPs"/>
    <property type="match status" value="1"/>
</dbReference>
<protein>
    <submittedName>
        <fullName evidence="3">Universal stress protein</fullName>
    </submittedName>
</protein>
<dbReference type="AlphaFoldDB" id="A0A3N6LXE8"/>
<proteinExistence type="inferred from homology"/>
<comment type="similarity">
    <text evidence="1">Belongs to the universal stress protein A family.</text>
</comment>
<evidence type="ECO:0000256" key="1">
    <source>
        <dbReference type="ARBA" id="ARBA00008791"/>
    </source>
</evidence>
<dbReference type="Pfam" id="PF00582">
    <property type="entry name" value="Usp"/>
    <property type="match status" value="1"/>
</dbReference>
<dbReference type="PANTHER" id="PTHR46268">
    <property type="entry name" value="STRESS RESPONSE PROTEIN NHAX"/>
    <property type="match status" value="1"/>
</dbReference>
<dbReference type="EMBL" id="REGA01000005">
    <property type="protein sequence ID" value="RQG95448.1"/>
    <property type="molecule type" value="Genomic_DNA"/>
</dbReference>
<dbReference type="Proteomes" id="UP000282323">
    <property type="component" value="Unassembled WGS sequence"/>
</dbReference>
<accession>A0A3N6LXE8</accession>
<dbReference type="InterPro" id="IPR014729">
    <property type="entry name" value="Rossmann-like_a/b/a_fold"/>
</dbReference>
<dbReference type="InterPro" id="IPR006016">
    <property type="entry name" value="UspA"/>
</dbReference>
<organism evidence="3 4">
    <name type="scientific">Natrarchaeobius chitinivorans</name>
    <dbReference type="NCBI Taxonomy" id="1679083"/>
    <lineage>
        <taxon>Archaea</taxon>
        <taxon>Methanobacteriati</taxon>
        <taxon>Methanobacteriota</taxon>
        <taxon>Stenosarchaea group</taxon>
        <taxon>Halobacteria</taxon>
        <taxon>Halobacteriales</taxon>
        <taxon>Natrialbaceae</taxon>
        <taxon>Natrarchaeobius</taxon>
    </lineage>
</organism>
<evidence type="ECO:0000313" key="4">
    <source>
        <dbReference type="Proteomes" id="UP000282323"/>
    </source>
</evidence>